<dbReference type="PANTHER" id="PTHR43591">
    <property type="entry name" value="METHYLTRANSFERASE"/>
    <property type="match status" value="1"/>
</dbReference>
<proteinExistence type="predicted"/>
<feature type="domain" description="Methyltransferase" evidence="1">
    <location>
        <begin position="63"/>
        <end position="155"/>
    </location>
</feature>
<sequence>MAHIVASNAVHNIVKERSCHETMQIYKNWAKDLDTHCMELKYNAPKIMADVVEDLHLPKDIQILDVAAGSGLVGIELKKTGYTNIDALDGSQELLNIAKERKIYNKYFKALLGENRRSPIENDTYDVVVVCGGFAPGHLYTDSFPELIRVVKPDGYICWTMRDYSHYSERFRNEKFDEGVNQLCNAGLWKKVREPYTKSGYFDGTDAKIYCMQVI</sequence>
<dbReference type="Pfam" id="PF13649">
    <property type="entry name" value="Methyltransf_25"/>
    <property type="match status" value="1"/>
</dbReference>
<evidence type="ECO:0000259" key="1">
    <source>
        <dbReference type="Pfam" id="PF13649"/>
    </source>
</evidence>
<dbReference type="RefSeq" id="XP_022258141.1">
    <property type="nucleotide sequence ID" value="XM_022402433.1"/>
</dbReference>
<dbReference type="SUPFAM" id="SSF53335">
    <property type="entry name" value="S-adenosyl-L-methionine-dependent methyltransferases"/>
    <property type="match status" value="1"/>
</dbReference>
<name>A0ABM1TQI5_LIMPO</name>
<keyword evidence="2" id="KW-1185">Reference proteome</keyword>
<dbReference type="InterPro" id="IPR041698">
    <property type="entry name" value="Methyltransf_25"/>
</dbReference>
<accession>A0ABM1TQI5</accession>
<gene>
    <name evidence="3" type="primary">LOC111089609</name>
</gene>
<reference evidence="3" key="1">
    <citation type="submission" date="2025-08" db="UniProtKB">
        <authorList>
            <consortium name="RefSeq"/>
        </authorList>
    </citation>
    <scope>IDENTIFICATION</scope>
    <source>
        <tissue evidence="3">Muscle</tissue>
    </source>
</reference>
<dbReference type="PANTHER" id="PTHR43591:SF110">
    <property type="entry name" value="RHODANESE DOMAIN-CONTAINING PROTEIN"/>
    <property type="match status" value="1"/>
</dbReference>
<dbReference type="GeneID" id="111089609"/>
<evidence type="ECO:0000313" key="3">
    <source>
        <dbReference type="RefSeq" id="XP_022258141.1"/>
    </source>
</evidence>
<dbReference type="InterPro" id="IPR029063">
    <property type="entry name" value="SAM-dependent_MTases_sf"/>
</dbReference>
<dbReference type="CDD" id="cd02440">
    <property type="entry name" value="AdoMet_MTases"/>
    <property type="match status" value="1"/>
</dbReference>
<organism evidence="2 3">
    <name type="scientific">Limulus polyphemus</name>
    <name type="common">Atlantic horseshoe crab</name>
    <dbReference type="NCBI Taxonomy" id="6850"/>
    <lineage>
        <taxon>Eukaryota</taxon>
        <taxon>Metazoa</taxon>
        <taxon>Ecdysozoa</taxon>
        <taxon>Arthropoda</taxon>
        <taxon>Chelicerata</taxon>
        <taxon>Merostomata</taxon>
        <taxon>Xiphosura</taxon>
        <taxon>Limulidae</taxon>
        <taxon>Limulus</taxon>
    </lineage>
</organism>
<dbReference type="Gene3D" id="3.40.50.150">
    <property type="entry name" value="Vaccinia Virus protein VP39"/>
    <property type="match status" value="1"/>
</dbReference>
<protein>
    <submittedName>
        <fullName evidence="3">Methyltransferase-like protein 27</fullName>
    </submittedName>
</protein>
<evidence type="ECO:0000313" key="2">
    <source>
        <dbReference type="Proteomes" id="UP000694941"/>
    </source>
</evidence>
<dbReference type="Proteomes" id="UP000694941">
    <property type="component" value="Unplaced"/>
</dbReference>